<proteinExistence type="predicted"/>
<comment type="caution">
    <text evidence="1">The sequence shown here is derived from an EMBL/GenBank/DDBJ whole genome shotgun (WGS) entry which is preliminary data.</text>
</comment>
<dbReference type="Proteomes" id="UP000318307">
    <property type="component" value="Unassembled WGS sequence"/>
</dbReference>
<keyword evidence="2" id="KW-1185">Reference proteome</keyword>
<sequence>MNIFKVMASGKKSFQEETASAVLAWFLNPAMEHGLGFTFLSKFINAIAPSEDKAFSIFAGGLKSRMRVEDENQLRFWIDLEYSVDNSFVDIVMGIEDWLFSIENKIYAKSSTDGQLSLQYKGLKNKKDENQKISVIYLVPVSENAEVLDQKIERVFNQLSVDAGDFKTLVTWQKNKMGFPSITDLILEILHEESTGLIDPVSEYTRHTLKALITFIANDFSGYDYKRKNSSGGLNLLTEAKLTLGELKKKESGFVGVQAGLSGLLKMDKSRLETWSFQFTSQNMADKRNWIPLKQFKELANWLLGGEAPDMEWEGRFGVSALYKIALDYGDRVFIGVQGGEQSLKAMDVEIIQDKSWGISMEKTGNNWIAGSVFVAILMEKEFFVNMNS</sequence>
<protein>
    <submittedName>
        <fullName evidence="1">PD-(D/E)XK nuclease superfamily protein</fullName>
    </submittedName>
</protein>
<name>A0A562RHN4_9BACT</name>
<dbReference type="AlphaFoldDB" id="A0A562RHN4"/>
<organism evidence="1 2">
    <name type="scientific">Desulfobotulus alkaliphilus</name>
    <dbReference type="NCBI Taxonomy" id="622671"/>
    <lineage>
        <taxon>Bacteria</taxon>
        <taxon>Pseudomonadati</taxon>
        <taxon>Thermodesulfobacteriota</taxon>
        <taxon>Desulfobacteria</taxon>
        <taxon>Desulfobacterales</taxon>
        <taxon>Desulfobacteraceae</taxon>
        <taxon>Desulfobotulus</taxon>
    </lineage>
</organism>
<gene>
    <name evidence="1" type="ORF">LZ24_02463</name>
</gene>
<dbReference type="RefSeq" id="WP_186443113.1">
    <property type="nucleotide sequence ID" value="NZ_VLLC01000020.1"/>
</dbReference>
<accession>A0A562RHN4</accession>
<dbReference type="EMBL" id="VLLC01000020">
    <property type="protein sequence ID" value="TWI68627.1"/>
    <property type="molecule type" value="Genomic_DNA"/>
</dbReference>
<evidence type="ECO:0000313" key="2">
    <source>
        <dbReference type="Proteomes" id="UP000318307"/>
    </source>
</evidence>
<reference evidence="1 2" key="1">
    <citation type="submission" date="2019-07" db="EMBL/GenBank/DDBJ databases">
        <title>Genome sequencing of 100 strains of the haloalkaliphilic chemolithoautotrophic sulfur-oxidizing bacterium Thioalkalivibrio.</title>
        <authorList>
            <person name="Muyzer G."/>
        </authorList>
    </citation>
    <scope>NUCLEOTIDE SEQUENCE [LARGE SCALE GENOMIC DNA]</scope>
    <source>
        <strain evidence="1 2">ASO4-4</strain>
    </source>
</reference>
<dbReference type="InterPro" id="IPR029470">
    <property type="entry name" value="PDDEXK_4"/>
</dbReference>
<dbReference type="Pfam" id="PF14281">
    <property type="entry name" value="PDDEXK_4"/>
    <property type="match status" value="1"/>
</dbReference>
<evidence type="ECO:0000313" key="1">
    <source>
        <dbReference type="EMBL" id="TWI68627.1"/>
    </source>
</evidence>